<evidence type="ECO:0000256" key="2">
    <source>
        <dbReference type="SAM" id="Phobius"/>
    </source>
</evidence>
<feature type="chain" id="PRO_5010227587" description="LPXTG cell wall anchor domain-containing protein" evidence="3">
    <location>
        <begin position="34"/>
        <end position="224"/>
    </location>
</feature>
<feature type="region of interest" description="Disordered" evidence="1">
    <location>
        <begin position="113"/>
        <end position="188"/>
    </location>
</feature>
<gene>
    <name evidence="4" type="ORF">SAMN05216267_103262</name>
</gene>
<evidence type="ECO:0000313" key="5">
    <source>
        <dbReference type="Proteomes" id="UP000181951"/>
    </source>
</evidence>
<feature type="transmembrane region" description="Helical" evidence="2">
    <location>
        <begin position="196"/>
        <end position="216"/>
    </location>
</feature>
<keyword evidence="2" id="KW-1133">Transmembrane helix</keyword>
<evidence type="ECO:0008006" key="6">
    <source>
        <dbReference type="Google" id="ProtNLM"/>
    </source>
</evidence>
<dbReference type="AlphaFoldDB" id="A0A1H8R1I1"/>
<keyword evidence="3" id="KW-0732">Signal</keyword>
<organism evidence="4 5">
    <name type="scientific">Actinacidiphila rubida</name>
    <dbReference type="NCBI Taxonomy" id="310780"/>
    <lineage>
        <taxon>Bacteria</taxon>
        <taxon>Bacillati</taxon>
        <taxon>Actinomycetota</taxon>
        <taxon>Actinomycetes</taxon>
        <taxon>Kitasatosporales</taxon>
        <taxon>Streptomycetaceae</taxon>
        <taxon>Actinacidiphila</taxon>
    </lineage>
</organism>
<dbReference type="PROSITE" id="PS51257">
    <property type="entry name" value="PROKAR_LIPOPROTEIN"/>
    <property type="match status" value="1"/>
</dbReference>
<dbReference type="Proteomes" id="UP000181951">
    <property type="component" value="Unassembled WGS sequence"/>
</dbReference>
<proteinExistence type="predicted"/>
<evidence type="ECO:0000256" key="1">
    <source>
        <dbReference type="SAM" id="MobiDB-lite"/>
    </source>
</evidence>
<dbReference type="NCBIfam" id="NF041528">
    <property type="entry name" value="strep_LAETG"/>
    <property type="match status" value="1"/>
</dbReference>
<keyword evidence="5" id="KW-1185">Reference proteome</keyword>
<dbReference type="RefSeq" id="WP_069464636.1">
    <property type="nucleotide sequence ID" value="NZ_FODD01000032.1"/>
</dbReference>
<feature type="compositionally biased region" description="Low complexity" evidence="1">
    <location>
        <begin position="128"/>
        <end position="179"/>
    </location>
</feature>
<reference evidence="4 5" key="1">
    <citation type="submission" date="2016-10" db="EMBL/GenBank/DDBJ databases">
        <authorList>
            <person name="de Groot N.N."/>
        </authorList>
    </citation>
    <scope>NUCLEOTIDE SEQUENCE [LARGE SCALE GENOMIC DNA]</scope>
    <source>
        <strain evidence="4 5">CGMCC 4.2026</strain>
    </source>
</reference>
<keyword evidence="2" id="KW-0812">Transmembrane</keyword>
<dbReference type="OrthoDB" id="4336573at2"/>
<dbReference type="PROSITE" id="PS51318">
    <property type="entry name" value="TAT"/>
    <property type="match status" value="1"/>
</dbReference>
<protein>
    <recommendedName>
        <fullName evidence="6">LPXTG cell wall anchor domain-containing protein</fullName>
    </recommendedName>
</protein>
<evidence type="ECO:0000256" key="3">
    <source>
        <dbReference type="SAM" id="SignalP"/>
    </source>
</evidence>
<dbReference type="InterPro" id="IPR006311">
    <property type="entry name" value="TAT_signal"/>
</dbReference>
<dbReference type="STRING" id="310780.SAMN05216267_103262"/>
<sequence length="224" mass="21612">MSTNRRTAIAVRTIGVASAAAALALGVAGTALACSITEFTPSAGCDDSGHGYIQVVDKDGSNTPVDITVSTGGQDVGSKTAVIGSGDGVTVQFPVDWQPSTTYTVTVKKTSGADVGTKDVTTPDKACSAPTVPTSPSTSASPSPSDSPTTSATPSTPAASASSSTSAAAVADTNAPSPAAGGGQNLAETGGGSNTGMIAGIAAALVAVGGGAVFMLRRRTPARH</sequence>
<name>A0A1H8R1I1_9ACTN</name>
<accession>A0A1H8R1I1</accession>
<evidence type="ECO:0000313" key="4">
    <source>
        <dbReference type="EMBL" id="SEO60335.1"/>
    </source>
</evidence>
<keyword evidence="2" id="KW-0472">Membrane</keyword>
<dbReference type="EMBL" id="FODD01000032">
    <property type="protein sequence ID" value="SEO60335.1"/>
    <property type="molecule type" value="Genomic_DNA"/>
</dbReference>
<feature type="signal peptide" evidence="3">
    <location>
        <begin position="1"/>
        <end position="33"/>
    </location>
</feature>